<evidence type="ECO:0000256" key="3">
    <source>
        <dbReference type="ARBA" id="ARBA00022840"/>
    </source>
</evidence>
<dbReference type="GO" id="GO:0005886">
    <property type="term" value="C:plasma membrane"/>
    <property type="evidence" value="ECO:0007669"/>
    <property type="project" value="TreeGrafter"/>
</dbReference>
<dbReference type="Pfam" id="PF00005">
    <property type="entry name" value="ABC_tran"/>
    <property type="match status" value="1"/>
</dbReference>
<dbReference type="GO" id="GO:0022857">
    <property type="term" value="F:transmembrane transporter activity"/>
    <property type="evidence" value="ECO:0007669"/>
    <property type="project" value="TreeGrafter"/>
</dbReference>
<dbReference type="EMBL" id="DXIQ01000003">
    <property type="protein sequence ID" value="HIV37438.1"/>
    <property type="molecule type" value="Genomic_DNA"/>
</dbReference>
<accession>A0A9D1TDT5</accession>
<sequence length="232" mass="25747">MNKGTIIEIKDLCKSYGKDFSLVKALDHISLTIEEGTFTAIVGASGSGKSTLLHMMGGLDTPDSGQVLVAGRELSKLSPEQASIYRRRNIGIVFQNYNLIPMLNVYENIIFPIEIDGNQPDKEFIQEITCWLGIQDKLERNVTQLSGGQQQRVAIARALAVKPSILLCDEPTGNLDSRTSLEVVGLLKSSSMRFHQTIVMITHNDEIAQMADRIIHIEDGHIVERKWGEPCL</sequence>
<organism evidence="5 6">
    <name type="scientific">Candidatus Blautia stercorigallinarum</name>
    <dbReference type="NCBI Taxonomy" id="2838501"/>
    <lineage>
        <taxon>Bacteria</taxon>
        <taxon>Bacillati</taxon>
        <taxon>Bacillota</taxon>
        <taxon>Clostridia</taxon>
        <taxon>Lachnospirales</taxon>
        <taxon>Lachnospiraceae</taxon>
        <taxon>Blautia</taxon>
    </lineage>
</organism>
<evidence type="ECO:0000256" key="1">
    <source>
        <dbReference type="ARBA" id="ARBA00022448"/>
    </source>
</evidence>
<keyword evidence="1" id="KW-0813">Transport</keyword>
<gene>
    <name evidence="5" type="ORF">H9747_00315</name>
</gene>
<name>A0A9D1TDT5_9FIRM</name>
<dbReference type="InterPro" id="IPR017871">
    <property type="entry name" value="ABC_transporter-like_CS"/>
</dbReference>
<evidence type="ECO:0000256" key="2">
    <source>
        <dbReference type="ARBA" id="ARBA00022741"/>
    </source>
</evidence>
<dbReference type="SUPFAM" id="SSF52540">
    <property type="entry name" value="P-loop containing nucleoside triphosphate hydrolases"/>
    <property type="match status" value="1"/>
</dbReference>
<dbReference type="InterPro" id="IPR017911">
    <property type="entry name" value="MacB-like_ATP-bd"/>
</dbReference>
<keyword evidence="2" id="KW-0547">Nucleotide-binding</keyword>
<protein>
    <submittedName>
        <fullName evidence="5">ABC transporter ATP-binding protein</fullName>
    </submittedName>
</protein>
<dbReference type="PROSITE" id="PS50893">
    <property type="entry name" value="ABC_TRANSPORTER_2"/>
    <property type="match status" value="1"/>
</dbReference>
<dbReference type="PANTHER" id="PTHR24220">
    <property type="entry name" value="IMPORT ATP-BINDING PROTEIN"/>
    <property type="match status" value="1"/>
</dbReference>
<evidence type="ECO:0000259" key="4">
    <source>
        <dbReference type="PROSITE" id="PS50893"/>
    </source>
</evidence>
<dbReference type="InterPro" id="IPR027417">
    <property type="entry name" value="P-loop_NTPase"/>
</dbReference>
<dbReference type="InterPro" id="IPR003439">
    <property type="entry name" value="ABC_transporter-like_ATP-bd"/>
</dbReference>
<reference evidence="5" key="2">
    <citation type="submission" date="2021-04" db="EMBL/GenBank/DDBJ databases">
        <authorList>
            <person name="Gilroy R."/>
        </authorList>
    </citation>
    <scope>NUCLEOTIDE SEQUENCE</scope>
    <source>
        <strain evidence="5">CHK195-9823</strain>
    </source>
</reference>
<dbReference type="GO" id="GO:0005524">
    <property type="term" value="F:ATP binding"/>
    <property type="evidence" value="ECO:0007669"/>
    <property type="project" value="UniProtKB-KW"/>
</dbReference>
<feature type="domain" description="ABC transporter" evidence="4">
    <location>
        <begin position="7"/>
        <end position="232"/>
    </location>
</feature>
<dbReference type="Gene3D" id="3.40.50.300">
    <property type="entry name" value="P-loop containing nucleotide triphosphate hydrolases"/>
    <property type="match status" value="1"/>
</dbReference>
<keyword evidence="3 5" id="KW-0067">ATP-binding</keyword>
<dbReference type="GO" id="GO:0016887">
    <property type="term" value="F:ATP hydrolysis activity"/>
    <property type="evidence" value="ECO:0007669"/>
    <property type="project" value="InterPro"/>
</dbReference>
<reference evidence="5" key="1">
    <citation type="journal article" date="2021" name="PeerJ">
        <title>Extensive microbial diversity within the chicken gut microbiome revealed by metagenomics and culture.</title>
        <authorList>
            <person name="Gilroy R."/>
            <person name="Ravi A."/>
            <person name="Getino M."/>
            <person name="Pursley I."/>
            <person name="Horton D.L."/>
            <person name="Alikhan N.F."/>
            <person name="Baker D."/>
            <person name="Gharbi K."/>
            <person name="Hall N."/>
            <person name="Watson M."/>
            <person name="Adriaenssens E.M."/>
            <person name="Foster-Nyarko E."/>
            <person name="Jarju S."/>
            <person name="Secka A."/>
            <person name="Antonio M."/>
            <person name="Oren A."/>
            <person name="Chaudhuri R.R."/>
            <person name="La Ragione R."/>
            <person name="Hildebrand F."/>
            <person name="Pallen M.J."/>
        </authorList>
    </citation>
    <scope>NUCLEOTIDE SEQUENCE</scope>
    <source>
        <strain evidence="5">CHK195-9823</strain>
    </source>
</reference>
<dbReference type="SMART" id="SM00382">
    <property type="entry name" value="AAA"/>
    <property type="match status" value="1"/>
</dbReference>
<dbReference type="GO" id="GO:0098796">
    <property type="term" value="C:membrane protein complex"/>
    <property type="evidence" value="ECO:0007669"/>
    <property type="project" value="UniProtKB-ARBA"/>
</dbReference>
<comment type="caution">
    <text evidence="5">The sequence shown here is derived from an EMBL/GenBank/DDBJ whole genome shotgun (WGS) entry which is preliminary data.</text>
</comment>
<proteinExistence type="predicted"/>
<dbReference type="FunFam" id="3.40.50.300:FF:000032">
    <property type="entry name" value="Export ABC transporter ATP-binding protein"/>
    <property type="match status" value="1"/>
</dbReference>
<evidence type="ECO:0000313" key="6">
    <source>
        <dbReference type="Proteomes" id="UP000886814"/>
    </source>
</evidence>
<dbReference type="InterPro" id="IPR015854">
    <property type="entry name" value="ABC_transpr_LolD-like"/>
</dbReference>
<evidence type="ECO:0000313" key="5">
    <source>
        <dbReference type="EMBL" id="HIV37438.1"/>
    </source>
</evidence>
<dbReference type="InterPro" id="IPR003593">
    <property type="entry name" value="AAA+_ATPase"/>
</dbReference>
<dbReference type="Proteomes" id="UP000886814">
    <property type="component" value="Unassembled WGS sequence"/>
</dbReference>
<dbReference type="PROSITE" id="PS00211">
    <property type="entry name" value="ABC_TRANSPORTER_1"/>
    <property type="match status" value="1"/>
</dbReference>
<dbReference type="CDD" id="cd03255">
    <property type="entry name" value="ABC_MJ0796_LolCDE_FtsE"/>
    <property type="match status" value="1"/>
</dbReference>
<dbReference type="AlphaFoldDB" id="A0A9D1TDT5"/>